<feature type="domain" description="Double Cache" evidence="2">
    <location>
        <begin position="55"/>
        <end position="282"/>
    </location>
</feature>
<proteinExistence type="predicted"/>
<evidence type="ECO:0000256" key="1">
    <source>
        <dbReference type="SAM" id="Phobius"/>
    </source>
</evidence>
<dbReference type="Pfam" id="PF14827">
    <property type="entry name" value="dCache_3"/>
    <property type="match status" value="1"/>
</dbReference>
<dbReference type="AlphaFoldDB" id="A0A9E7ZR61"/>
<sequence length="321" mass="35415">MLPPIGRRLLGAGLPALLLACILGTMLWHQHRSVEQVASRSREEQMRLVGTLLGSSFDQAARFSLSLAESFARNAEIRDALAAEDRTRLQALSQDAYQYLSRQASVQIFGFHDKELRYLLRMHRPDQYGDDISAFRAMIVAANRLRRAQTGIEIGIAGIGIRGVALVQRGAEFFGTMEVGFDLRPLIELVKTATNSEIAIVAAASLTGVALDPKLPAAGGLSIMASTDDQLFLDLLRARGTQPQRDIEFGRRQIGERSYGFMSQPLVDFSGKLVGTVLMLKEETRSDWRRLNTELWVIALCGGILAFVGFLVLSRPRRVGS</sequence>
<accession>A0A9E7ZR61</accession>
<dbReference type="SUPFAM" id="SSF103190">
    <property type="entry name" value="Sensory domain-like"/>
    <property type="match status" value="1"/>
</dbReference>
<dbReference type="EMBL" id="CP102774">
    <property type="protein sequence ID" value="UZF85461.1"/>
    <property type="molecule type" value="Genomic_DNA"/>
</dbReference>
<feature type="transmembrane region" description="Helical" evidence="1">
    <location>
        <begin position="295"/>
        <end position="313"/>
    </location>
</feature>
<gene>
    <name evidence="3" type="ORF">NWE54_16700</name>
</gene>
<keyword evidence="1" id="KW-0472">Membrane</keyword>
<keyword evidence="1" id="KW-1133">Transmembrane helix</keyword>
<keyword evidence="1" id="KW-0812">Transmembrane</keyword>
<protein>
    <submittedName>
        <fullName evidence="3">Chemotaxis protein</fullName>
    </submittedName>
</protein>
<dbReference type="InterPro" id="IPR029150">
    <property type="entry name" value="dCache_3"/>
</dbReference>
<dbReference type="InterPro" id="IPR029151">
    <property type="entry name" value="Sensor-like_sf"/>
</dbReference>
<organism evidence="3">
    <name type="scientific">Bosea sp. NBC_00436</name>
    <dbReference type="NCBI Taxonomy" id="2969620"/>
    <lineage>
        <taxon>Bacteria</taxon>
        <taxon>Pseudomonadati</taxon>
        <taxon>Pseudomonadota</taxon>
        <taxon>Alphaproteobacteria</taxon>
        <taxon>Hyphomicrobiales</taxon>
        <taxon>Boseaceae</taxon>
        <taxon>Bosea</taxon>
    </lineage>
</organism>
<dbReference type="Gene3D" id="3.30.450.20">
    <property type="entry name" value="PAS domain"/>
    <property type="match status" value="1"/>
</dbReference>
<reference evidence="3" key="1">
    <citation type="submission" date="2022-08" db="EMBL/GenBank/DDBJ databases">
        <title>Complete Genome Sequences of 2 Bosea sp. soil isolates.</title>
        <authorList>
            <person name="Alvarez Arevalo M."/>
            <person name="Sterndorff E.B."/>
            <person name="Faurdal D."/>
            <person name="Joergensen T.S."/>
            <person name="Weber T."/>
        </authorList>
    </citation>
    <scope>NUCLEOTIDE SEQUENCE</scope>
    <source>
        <strain evidence="3">NBC_00436</strain>
    </source>
</reference>
<name>A0A9E7ZR61_9HYPH</name>
<evidence type="ECO:0000313" key="3">
    <source>
        <dbReference type="EMBL" id="UZF85461.1"/>
    </source>
</evidence>
<evidence type="ECO:0000259" key="2">
    <source>
        <dbReference type="Pfam" id="PF14827"/>
    </source>
</evidence>
<dbReference type="PROSITE" id="PS51257">
    <property type="entry name" value="PROKAR_LIPOPROTEIN"/>
    <property type="match status" value="1"/>
</dbReference>